<dbReference type="Proteomes" id="UP000054023">
    <property type="component" value="Unassembled WGS sequence"/>
</dbReference>
<evidence type="ECO:0000313" key="10">
    <source>
        <dbReference type="Proteomes" id="UP000054023"/>
    </source>
</evidence>
<evidence type="ECO:0000256" key="5">
    <source>
        <dbReference type="HAMAP-Rule" id="MF_00235"/>
    </source>
</evidence>
<dbReference type="PRINTS" id="PR00094">
    <property type="entry name" value="ADENYLTKNASE"/>
</dbReference>
<dbReference type="AlphaFoldDB" id="A0A0W8IL07"/>
<evidence type="ECO:0000256" key="1">
    <source>
        <dbReference type="ARBA" id="ARBA00022679"/>
    </source>
</evidence>
<dbReference type="PANTHER" id="PTHR23359">
    <property type="entry name" value="NUCLEOTIDE KINASE"/>
    <property type="match status" value="1"/>
</dbReference>
<comment type="subunit">
    <text evidence="5 7">Monomer.</text>
</comment>
<evidence type="ECO:0000256" key="6">
    <source>
        <dbReference type="RuleBase" id="RU003330"/>
    </source>
</evidence>
<feature type="binding site" evidence="5">
    <location>
        <position position="134"/>
    </location>
    <ligand>
        <name>AMP</name>
        <dbReference type="ChEBI" id="CHEBI:456215"/>
    </ligand>
</feature>
<evidence type="ECO:0000256" key="7">
    <source>
        <dbReference type="RuleBase" id="RU003331"/>
    </source>
</evidence>
<comment type="caution">
    <text evidence="5">Lacks conserved residue(s) required for the propagation of feature annotation.</text>
</comment>
<feature type="binding site" evidence="5">
    <location>
        <position position="37"/>
    </location>
    <ligand>
        <name>AMP</name>
        <dbReference type="ChEBI" id="CHEBI:456215"/>
    </ligand>
</feature>
<comment type="subcellular location">
    <subcellularLocation>
        <location evidence="5 7">Cytoplasm</location>
    </subcellularLocation>
</comment>
<feature type="binding site" evidence="5">
    <location>
        <position position="32"/>
    </location>
    <ligand>
        <name>AMP</name>
        <dbReference type="ChEBI" id="CHEBI:456215"/>
    </ligand>
</feature>
<feature type="binding site" evidence="5">
    <location>
        <position position="128"/>
    </location>
    <ligand>
        <name>ATP</name>
        <dbReference type="ChEBI" id="CHEBI:30616"/>
    </ligand>
</feature>
<evidence type="ECO:0000313" key="8">
    <source>
        <dbReference type="EMBL" id="KUG60536.1"/>
    </source>
</evidence>
<comment type="catalytic activity">
    <reaction evidence="5 7">
        <text>AMP + ATP = 2 ADP</text>
        <dbReference type="Rhea" id="RHEA:12973"/>
        <dbReference type="ChEBI" id="CHEBI:30616"/>
        <dbReference type="ChEBI" id="CHEBI:456215"/>
        <dbReference type="ChEBI" id="CHEBI:456216"/>
        <dbReference type="EC" id="2.7.4.3"/>
    </reaction>
</comment>
<keyword evidence="5" id="KW-0963">Cytoplasm</keyword>
<dbReference type="NCBIfam" id="NF011105">
    <property type="entry name" value="PRK14532.1"/>
    <property type="match status" value="1"/>
</dbReference>
<gene>
    <name evidence="5" type="primary">adk</name>
    <name evidence="8" type="ORF">AVL63_09245</name>
    <name evidence="9" type="ORF">HNR24_002566</name>
</gene>
<feature type="binding site" evidence="5">
    <location>
        <position position="174"/>
    </location>
    <ligand>
        <name>ATP</name>
        <dbReference type="ChEBI" id="CHEBI:30616"/>
    </ligand>
</feature>
<organism evidence="8 10">
    <name type="scientific">Nesterenkonia jeotgali</name>
    <dbReference type="NCBI Taxonomy" id="317018"/>
    <lineage>
        <taxon>Bacteria</taxon>
        <taxon>Bacillati</taxon>
        <taxon>Actinomycetota</taxon>
        <taxon>Actinomycetes</taxon>
        <taxon>Micrococcales</taxon>
        <taxon>Micrococcaceae</taxon>
        <taxon>Nesterenkonia</taxon>
    </lineage>
</organism>
<dbReference type="InterPro" id="IPR027417">
    <property type="entry name" value="P-loop_NTPase"/>
</dbReference>
<dbReference type="EMBL" id="LQBM01000001">
    <property type="protein sequence ID" value="KUG60536.1"/>
    <property type="molecule type" value="Genomic_DNA"/>
</dbReference>
<dbReference type="UniPathway" id="UPA00588">
    <property type="reaction ID" value="UER00649"/>
</dbReference>
<dbReference type="HAMAP" id="MF_00235">
    <property type="entry name" value="Adenylate_kinase_Adk"/>
    <property type="match status" value="1"/>
</dbReference>
<dbReference type="GO" id="GO:0005737">
    <property type="term" value="C:cytoplasm"/>
    <property type="evidence" value="ECO:0007669"/>
    <property type="project" value="UniProtKB-SubCell"/>
</dbReference>
<dbReference type="Pfam" id="PF00406">
    <property type="entry name" value="ADK"/>
    <property type="match status" value="1"/>
</dbReference>
<keyword evidence="3 5" id="KW-0547">Nucleotide-binding</keyword>
<feature type="region of interest" description="NMP" evidence="5">
    <location>
        <begin position="31"/>
        <end position="60"/>
    </location>
</feature>
<dbReference type="InterPro" id="IPR000850">
    <property type="entry name" value="Adenylat/UMP-CMP_kin"/>
</dbReference>
<dbReference type="PROSITE" id="PS00113">
    <property type="entry name" value="ADENYLATE_KINASE"/>
    <property type="match status" value="1"/>
</dbReference>
<accession>A0A0W8IL07</accession>
<reference evidence="8" key="1">
    <citation type="submission" date="2015-12" db="EMBL/GenBank/DDBJ databases">
        <authorList>
            <person name="Shamseldin A."/>
            <person name="Moawad H."/>
            <person name="Abd El-Rahim W.M."/>
            <person name="Sadowsky M.J."/>
        </authorList>
    </citation>
    <scope>NUCLEOTIDE SEQUENCE [LARGE SCALE GENOMIC DNA]</scope>
    <source>
        <strain evidence="8">CD08_7</strain>
    </source>
</reference>
<comment type="caution">
    <text evidence="8">The sequence shown here is derived from an EMBL/GenBank/DDBJ whole genome shotgun (WGS) entry which is preliminary data.</text>
</comment>
<comment type="pathway">
    <text evidence="5">Purine metabolism; AMP biosynthesis via salvage pathway; AMP from ADP: step 1/1.</text>
</comment>
<comment type="domain">
    <text evidence="5">Consists of three domains, a large central CORE domain and two small peripheral domains, NMPbind and LID, which undergo movements during catalysis. The LID domain closes over the site of phosphoryl transfer upon ATP binding. Assembling and dissambling the active center during each catalytic cycle provides an effective means to prevent ATP hydrolysis.</text>
</comment>
<dbReference type="GO" id="GO:0005524">
    <property type="term" value="F:ATP binding"/>
    <property type="evidence" value="ECO:0007669"/>
    <property type="project" value="UniProtKB-UniRule"/>
</dbReference>
<comment type="similarity">
    <text evidence="5 6">Belongs to the adenylate kinase family.</text>
</comment>
<evidence type="ECO:0000256" key="4">
    <source>
        <dbReference type="ARBA" id="ARBA00022777"/>
    </source>
</evidence>
<dbReference type="InterPro" id="IPR033690">
    <property type="entry name" value="Adenylat_kinase_CS"/>
</dbReference>
<dbReference type="GO" id="GO:0044209">
    <property type="term" value="P:AMP salvage"/>
    <property type="evidence" value="ECO:0007669"/>
    <property type="project" value="UniProtKB-UniRule"/>
</dbReference>
<dbReference type="Proteomes" id="UP000546252">
    <property type="component" value="Unassembled WGS sequence"/>
</dbReference>
<reference evidence="9 11" key="3">
    <citation type="submission" date="2020-08" db="EMBL/GenBank/DDBJ databases">
        <title>Sequencing the genomes of 1000 actinobacteria strains.</title>
        <authorList>
            <person name="Klenk H.-P."/>
        </authorList>
    </citation>
    <scope>NUCLEOTIDE SEQUENCE [LARGE SCALE GENOMIC DNA]</scope>
    <source>
        <strain evidence="9 11">DSM 19081</strain>
    </source>
</reference>
<comment type="function">
    <text evidence="5">Catalyzes the reversible transfer of the terminal phosphate group between ATP and AMP. Plays an important role in cellular energy homeostasis and in adenine nucleotide metabolism.</text>
</comment>
<keyword evidence="2 5" id="KW-0545">Nucleotide biosynthesis</keyword>
<dbReference type="NCBIfam" id="NF011100">
    <property type="entry name" value="PRK14527.1"/>
    <property type="match status" value="1"/>
</dbReference>
<reference evidence="10" key="2">
    <citation type="submission" date="2015-12" db="EMBL/GenBank/DDBJ databases">
        <authorList>
            <person name="Nair G.R."/>
            <person name="Kaur G."/>
            <person name="Mayilraj S."/>
        </authorList>
    </citation>
    <scope>NUCLEOTIDE SEQUENCE [LARGE SCALE GENOMIC DNA]</scope>
    <source>
        <strain evidence="10">CD08_7</strain>
    </source>
</reference>
<dbReference type="STRING" id="317018.AVL63_09245"/>
<feature type="binding site" evidence="5">
    <location>
        <begin position="58"/>
        <end position="60"/>
    </location>
    <ligand>
        <name>AMP</name>
        <dbReference type="ChEBI" id="CHEBI:456215"/>
    </ligand>
</feature>
<feature type="binding site" evidence="5">
    <location>
        <position position="146"/>
    </location>
    <ligand>
        <name>AMP</name>
        <dbReference type="ChEBI" id="CHEBI:456215"/>
    </ligand>
</feature>
<protein>
    <recommendedName>
        <fullName evidence="5 7">Adenylate kinase</fullName>
        <shortName evidence="5">AK</shortName>
        <ecNumber evidence="5 7">2.7.4.3</ecNumber>
    </recommendedName>
    <alternativeName>
        <fullName evidence="5">ATP-AMP transphosphorylase</fullName>
    </alternativeName>
    <alternativeName>
        <fullName evidence="5">ATP:AMP phosphotransferase</fullName>
    </alternativeName>
    <alternativeName>
        <fullName evidence="5">Adenylate monophosphate kinase</fullName>
    </alternativeName>
</protein>
<dbReference type="NCBIfam" id="NF001381">
    <property type="entry name" value="PRK00279.1-3"/>
    <property type="match status" value="1"/>
</dbReference>
<proteinExistence type="inferred from homology"/>
<dbReference type="CDD" id="cd01428">
    <property type="entry name" value="ADK"/>
    <property type="match status" value="1"/>
</dbReference>
<keyword evidence="1 5" id="KW-0808">Transferase</keyword>
<dbReference type="EMBL" id="JACJIH010000001">
    <property type="protein sequence ID" value="MBA8922633.1"/>
    <property type="molecule type" value="Genomic_DNA"/>
</dbReference>
<dbReference type="OrthoDB" id="9805030at2"/>
<dbReference type="RefSeq" id="WP_058887516.1">
    <property type="nucleotide sequence ID" value="NZ_BAAAKT010000001.1"/>
</dbReference>
<sequence>MTRMLIVGPAGSGKGTQSKRISEDLGIVAISTGDIFRVNIKEATELGREAQGYVDAGDLVPDSVTNRMVEDRLTWEDAKNGFLLDGYPRNRTQVSALDEMLSRLDVSLDVVLELTADREELIQRLKKRAEIEGREDDADEDAIRRRLEIFASETAPMIAEYDARGLVRRVDGLGAVDEVNARIMEALKP</sequence>
<evidence type="ECO:0000313" key="11">
    <source>
        <dbReference type="Proteomes" id="UP000546252"/>
    </source>
</evidence>
<dbReference type="GO" id="GO:0004017">
    <property type="term" value="F:AMP kinase activity"/>
    <property type="evidence" value="ECO:0007669"/>
    <property type="project" value="UniProtKB-UniRule"/>
</dbReference>
<feature type="binding site" evidence="5">
    <location>
        <position position="93"/>
    </location>
    <ligand>
        <name>AMP</name>
        <dbReference type="ChEBI" id="CHEBI:456215"/>
    </ligand>
</feature>
<evidence type="ECO:0000256" key="2">
    <source>
        <dbReference type="ARBA" id="ARBA00022727"/>
    </source>
</evidence>
<keyword evidence="4 5" id="KW-0418">Kinase</keyword>
<name>A0A0W8IL07_9MICC</name>
<evidence type="ECO:0000256" key="3">
    <source>
        <dbReference type="ARBA" id="ARBA00022741"/>
    </source>
</evidence>
<keyword evidence="10" id="KW-1185">Reference proteome</keyword>
<dbReference type="Gene3D" id="3.40.50.300">
    <property type="entry name" value="P-loop containing nucleotide triphosphate hydrolases"/>
    <property type="match status" value="1"/>
</dbReference>
<feature type="binding site" evidence="5">
    <location>
        <begin position="86"/>
        <end position="89"/>
    </location>
    <ligand>
        <name>AMP</name>
        <dbReference type="ChEBI" id="CHEBI:456215"/>
    </ligand>
</feature>
<evidence type="ECO:0000313" key="9">
    <source>
        <dbReference type="EMBL" id="MBA8922633.1"/>
    </source>
</evidence>
<keyword evidence="5 7" id="KW-0067">ATP-binding</keyword>
<dbReference type="SUPFAM" id="SSF52540">
    <property type="entry name" value="P-loop containing nucleoside triphosphate hydrolases"/>
    <property type="match status" value="1"/>
</dbReference>
<feature type="binding site" evidence="5">
    <location>
        <begin position="11"/>
        <end position="16"/>
    </location>
    <ligand>
        <name>ATP</name>
        <dbReference type="ChEBI" id="CHEBI:30616"/>
    </ligand>
</feature>
<dbReference type="EC" id="2.7.4.3" evidence="5 7"/>